<name>A0A2J6SSL1_9HELO</name>
<dbReference type="GeneID" id="36589502"/>
<sequence length="227" mass="26091">MVLDGLCGHIPEKEAHAMKSQLRGLLPIGCLDKKELGEWTAEKKHEICAGLLNILHGAVNLFEKHTKLTQSKILKFNETMGEVGMITLDCIQANCGIHNDYYNSVTTQTIWEFICRLDKETETGRAPYGQCFGFLRREQRAVLEAVSKFSRRTSNHIEARSMRAYLIRRIGVIWHFCRMFSEEICIGIGRAWSELVEGDREIYKALEELGSGRRRRESMPRSEDGRR</sequence>
<dbReference type="OrthoDB" id="10614853at2759"/>
<dbReference type="AlphaFoldDB" id="A0A2J6SSL1"/>
<proteinExistence type="predicted"/>
<dbReference type="EMBL" id="KZ613871">
    <property type="protein sequence ID" value="PMD53764.1"/>
    <property type="molecule type" value="Genomic_DNA"/>
</dbReference>
<dbReference type="Proteomes" id="UP000235371">
    <property type="component" value="Unassembled WGS sequence"/>
</dbReference>
<dbReference type="InParanoid" id="A0A2J6SSL1"/>
<protein>
    <submittedName>
        <fullName evidence="1">Uncharacterized protein</fullName>
    </submittedName>
</protein>
<accession>A0A2J6SSL1</accession>
<keyword evidence="2" id="KW-1185">Reference proteome</keyword>
<gene>
    <name evidence="1" type="ORF">K444DRAFT_618955</name>
</gene>
<reference evidence="1 2" key="1">
    <citation type="submission" date="2016-04" db="EMBL/GenBank/DDBJ databases">
        <title>A degradative enzymes factory behind the ericoid mycorrhizal symbiosis.</title>
        <authorList>
            <consortium name="DOE Joint Genome Institute"/>
            <person name="Martino E."/>
            <person name="Morin E."/>
            <person name="Grelet G."/>
            <person name="Kuo A."/>
            <person name="Kohler A."/>
            <person name="Daghino S."/>
            <person name="Barry K."/>
            <person name="Choi C."/>
            <person name="Cichocki N."/>
            <person name="Clum A."/>
            <person name="Copeland A."/>
            <person name="Hainaut M."/>
            <person name="Haridas S."/>
            <person name="Labutti K."/>
            <person name="Lindquist E."/>
            <person name="Lipzen A."/>
            <person name="Khouja H.-R."/>
            <person name="Murat C."/>
            <person name="Ohm R."/>
            <person name="Olson A."/>
            <person name="Spatafora J."/>
            <person name="Veneault-Fourrey C."/>
            <person name="Henrissat B."/>
            <person name="Grigoriev I."/>
            <person name="Martin F."/>
            <person name="Perotto S."/>
        </authorList>
    </citation>
    <scope>NUCLEOTIDE SEQUENCE [LARGE SCALE GENOMIC DNA]</scope>
    <source>
        <strain evidence="1 2">E</strain>
    </source>
</reference>
<evidence type="ECO:0000313" key="1">
    <source>
        <dbReference type="EMBL" id="PMD53764.1"/>
    </source>
</evidence>
<organism evidence="1 2">
    <name type="scientific">Hyaloscypha bicolor E</name>
    <dbReference type="NCBI Taxonomy" id="1095630"/>
    <lineage>
        <taxon>Eukaryota</taxon>
        <taxon>Fungi</taxon>
        <taxon>Dikarya</taxon>
        <taxon>Ascomycota</taxon>
        <taxon>Pezizomycotina</taxon>
        <taxon>Leotiomycetes</taxon>
        <taxon>Helotiales</taxon>
        <taxon>Hyaloscyphaceae</taxon>
        <taxon>Hyaloscypha</taxon>
        <taxon>Hyaloscypha bicolor</taxon>
    </lineage>
</organism>
<dbReference type="RefSeq" id="XP_024730668.1">
    <property type="nucleotide sequence ID" value="XM_024881425.1"/>
</dbReference>
<evidence type="ECO:0000313" key="2">
    <source>
        <dbReference type="Proteomes" id="UP000235371"/>
    </source>
</evidence>